<accession>A0ABW8CMN2</accession>
<sequence length="47" mass="4856">MKKRPPGPRSDGCAGDKPSAGTARLGNNAKGREHLSTTRKPNGPKAS</sequence>
<dbReference type="Proteomes" id="UP001614391">
    <property type="component" value="Unassembled WGS sequence"/>
</dbReference>
<dbReference type="EMBL" id="JBITYT010000002">
    <property type="protein sequence ID" value="MFI9118808.1"/>
    <property type="molecule type" value="Genomic_DNA"/>
</dbReference>
<evidence type="ECO:0000256" key="1">
    <source>
        <dbReference type="SAM" id="MobiDB-lite"/>
    </source>
</evidence>
<name>A0ABW8CMN2_STRBI</name>
<proteinExistence type="predicted"/>
<feature type="region of interest" description="Disordered" evidence="1">
    <location>
        <begin position="1"/>
        <end position="47"/>
    </location>
</feature>
<organism evidence="2 3">
    <name type="scientific">Streptomyces bikiniensis</name>
    <dbReference type="NCBI Taxonomy" id="1896"/>
    <lineage>
        <taxon>Bacteria</taxon>
        <taxon>Bacillati</taxon>
        <taxon>Actinomycetota</taxon>
        <taxon>Actinomycetes</taxon>
        <taxon>Kitasatosporales</taxon>
        <taxon>Streptomycetaceae</taxon>
        <taxon>Streptomyces</taxon>
    </lineage>
</organism>
<evidence type="ECO:0000313" key="2">
    <source>
        <dbReference type="EMBL" id="MFI9118808.1"/>
    </source>
</evidence>
<reference evidence="2 3" key="1">
    <citation type="submission" date="2024-10" db="EMBL/GenBank/DDBJ databases">
        <title>The Natural Products Discovery Center: Release of the First 8490 Sequenced Strains for Exploring Actinobacteria Biosynthetic Diversity.</title>
        <authorList>
            <person name="Kalkreuter E."/>
            <person name="Kautsar S.A."/>
            <person name="Yang D."/>
            <person name="Bader C.D."/>
            <person name="Teijaro C.N."/>
            <person name="Fluegel L."/>
            <person name="Davis C.M."/>
            <person name="Simpson J.R."/>
            <person name="Lauterbach L."/>
            <person name="Steele A.D."/>
            <person name="Gui C."/>
            <person name="Meng S."/>
            <person name="Li G."/>
            <person name="Viehrig K."/>
            <person name="Ye F."/>
            <person name="Su P."/>
            <person name="Kiefer A.F."/>
            <person name="Nichols A."/>
            <person name="Cepeda A.J."/>
            <person name="Yan W."/>
            <person name="Fan B."/>
            <person name="Jiang Y."/>
            <person name="Adhikari A."/>
            <person name="Zheng C.-J."/>
            <person name="Schuster L."/>
            <person name="Cowan T.M."/>
            <person name="Smanski M.J."/>
            <person name="Chevrette M.G."/>
            <person name="De Carvalho L.P.S."/>
            <person name="Shen B."/>
        </authorList>
    </citation>
    <scope>NUCLEOTIDE SEQUENCE [LARGE SCALE GENOMIC DNA]</scope>
    <source>
        <strain evidence="2 3">NPDC053346</strain>
    </source>
</reference>
<keyword evidence="3" id="KW-1185">Reference proteome</keyword>
<evidence type="ECO:0000313" key="3">
    <source>
        <dbReference type="Proteomes" id="UP001614391"/>
    </source>
</evidence>
<protein>
    <submittedName>
        <fullName evidence="2">Uncharacterized protein</fullName>
    </submittedName>
</protein>
<gene>
    <name evidence="2" type="ORF">ACIGW0_05265</name>
</gene>
<dbReference type="RefSeq" id="WP_399611138.1">
    <property type="nucleotide sequence ID" value="NZ_JBITYT010000002.1"/>
</dbReference>
<comment type="caution">
    <text evidence="2">The sequence shown here is derived from an EMBL/GenBank/DDBJ whole genome shotgun (WGS) entry which is preliminary data.</text>
</comment>